<dbReference type="HOGENOM" id="CLU_2061827_0_0_1"/>
<dbReference type="InParanoid" id="A0A067PGU2"/>
<evidence type="ECO:0000313" key="2">
    <source>
        <dbReference type="Proteomes" id="UP000027265"/>
    </source>
</evidence>
<sequence>MGRTSIIYCAITRGAFEPYLSCFAFRPPDSGFCGLGMFNTSLSHQMEMYFECVRRARGYEVFEREGWGLRLTVEMRVSEAPADSENTNLNVSDMARLMKLFQNSLFEYWEHRTPRRTFI</sequence>
<organism evidence="1 2">
    <name type="scientific">Jaapia argillacea MUCL 33604</name>
    <dbReference type="NCBI Taxonomy" id="933084"/>
    <lineage>
        <taxon>Eukaryota</taxon>
        <taxon>Fungi</taxon>
        <taxon>Dikarya</taxon>
        <taxon>Basidiomycota</taxon>
        <taxon>Agaricomycotina</taxon>
        <taxon>Agaricomycetes</taxon>
        <taxon>Agaricomycetidae</taxon>
        <taxon>Jaapiales</taxon>
        <taxon>Jaapiaceae</taxon>
        <taxon>Jaapia</taxon>
    </lineage>
</organism>
<dbReference type="OrthoDB" id="2150628at2759"/>
<name>A0A067PGU2_9AGAM</name>
<dbReference type="Proteomes" id="UP000027265">
    <property type="component" value="Unassembled WGS sequence"/>
</dbReference>
<evidence type="ECO:0000313" key="1">
    <source>
        <dbReference type="EMBL" id="KDQ54138.1"/>
    </source>
</evidence>
<proteinExistence type="predicted"/>
<accession>A0A067PGU2</accession>
<gene>
    <name evidence="1" type="ORF">JAAARDRAFT_412891</name>
</gene>
<dbReference type="EMBL" id="KL197730">
    <property type="protein sequence ID" value="KDQ54138.1"/>
    <property type="molecule type" value="Genomic_DNA"/>
</dbReference>
<keyword evidence="2" id="KW-1185">Reference proteome</keyword>
<protein>
    <submittedName>
        <fullName evidence="1">Uncharacterized protein</fullName>
    </submittedName>
</protein>
<reference evidence="2" key="1">
    <citation type="journal article" date="2014" name="Proc. Natl. Acad. Sci. U.S.A.">
        <title>Extensive sampling of basidiomycete genomes demonstrates inadequacy of the white-rot/brown-rot paradigm for wood decay fungi.</title>
        <authorList>
            <person name="Riley R."/>
            <person name="Salamov A.A."/>
            <person name="Brown D.W."/>
            <person name="Nagy L.G."/>
            <person name="Floudas D."/>
            <person name="Held B.W."/>
            <person name="Levasseur A."/>
            <person name="Lombard V."/>
            <person name="Morin E."/>
            <person name="Otillar R."/>
            <person name="Lindquist E.A."/>
            <person name="Sun H."/>
            <person name="LaButti K.M."/>
            <person name="Schmutz J."/>
            <person name="Jabbour D."/>
            <person name="Luo H."/>
            <person name="Baker S.E."/>
            <person name="Pisabarro A.G."/>
            <person name="Walton J.D."/>
            <person name="Blanchette R.A."/>
            <person name="Henrissat B."/>
            <person name="Martin F."/>
            <person name="Cullen D."/>
            <person name="Hibbett D.S."/>
            <person name="Grigoriev I.V."/>
        </authorList>
    </citation>
    <scope>NUCLEOTIDE SEQUENCE [LARGE SCALE GENOMIC DNA]</scope>
    <source>
        <strain evidence="2">MUCL 33604</strain>
    </source>
</reference>
<dbReference type="AlphaFoldDB" id="A0A067PGU2"/>
<dbReference type="STRING" id="933084.A0A067PGU2"/>